<dbReference type="InterPro" id="IPR039859">
    <property type="entry name" value="PFA4/ZDH16/20/ERF2-like"/>
</dbReference>
<organism evidence="15 16">
    <name type="scientific">Terfezia boudieri ATCC MYA-4762</name>
    <dbReference type="NCBI Taxonomy" id="1051890"/>
    <lineage>
        <taxon>Eukaryota</taxon>
        <taxon>Fungi</taxon>
        <taxon>Dikarya</taxon>
        <taxon>Ascomycota</taxon>
        <taxon>Pezizomycotina</taxon>
        <taxon>Pezizomycetes</taxon>
        <taxon>Pezizales</taxon>
        <taxon>Pezizaceae</taxon>
        <taxon>Terfezia</taxon>
    </lineage>
</organism>
<comment type="domain">
    <text evidence="11 12">The DHHC domain is required for palmitoyltransferase activity.</text>
</comment>
<dbReference type="GO" id="GO:0019706">
    <property type="term" value="F:protein-cysteine S-palmitoyltransferase activity"/>
    <property type="evidence" value="ECO:0007669"/>
    <property type="project" value="UniProtKB-UniRule"/>
</dbReference>
<comment type="subcellular location">
    <subcellularLocation>
        <location evidence="11">Endoplasmic reticulum membrane</location>
        <topology evidence="11">Multi-pass membrane protein</topology>
    </subcellularLocation>
    <subcellularLocation>
        <location evidence="1">Membrane</location>
        <topology evidence="1">Multi-pass membrane protein</topology>
    </subcellularLocation>
</comment>
<comment type="caution">
    <text evidence="11">Lacks conserved residue(s) required for the propagation of feature annotation.</text>
</comment>
<dbReference type="HAMAP" id="MF_03199">
    <property type="entry name" value="DHHC_PAT_PFA4"/>
    <property type="match status" value="1"/>
</dbReference>
<dbReference type="FunCoup" id="A0A3N4MCE5">
    <property type="interactions" value="21"/>
</dbReference>
<comment type="similarity">
    <text evidence="11">Belongs to the DHHC palmitoyltransferase family. PFA4 subfamily.</text>
</comment>
<dbReference type="InParanoid" id="A0A3N4MCE5"/>
<feature type="transmembrane region" description="Helical" evidence="11 12">
    <location>
        <begin position="12"/>
        <end position="32"/>
    </location>
</feature>
<dbReference type="InterPro" id="IPR033682">
    <property type="entry name" value="PFA4"/>
</dbReference>
<dbReference type="GO" id="GO:0005789">
    <property type="term" value="C:endoplasmic reticulum membrane"/>
    <property type="evidence" value="ECO:0007669"/>
    <property type="project" value="UniProtKB-SubCell"/>
</dbReference>
<evidence type="ECO:0000256" key="6">
    <source>
        <dbReference type="ARBA" id="ARBA00023136"/>
    </source>
</evidence>
<evidence type="ECO:0000313" key="16">
    <source>
        <dbReference type="Proteomes" id="UP000267821"/>
    </source>
</evidence>
<evidence type="ECO:0000256" key="5">
    <source>
        <dbReference type="ARBA" id="ARBA00022989"/>
    </source>
</evidence>
<keyword evidence="9 11" id="KW-0012">Acyltransferase</keyword>
<dbReference type="STRING" id="1051890.A0A3N4MCE5"/>
<keyword evidence="5 11" id="KW-1133">Transmembrane helix</keyword>
<feature type="transmembrane region" description="Helical" evidence="11 12">
    <location>
        <begin position="44"/>
        <end position="63"/>
    </location>
</feature>
<evidence type="ECO:0000256" key="3">
    <source>
        <dbReference type="ARBA" id="ARBA00022692"/>
    </source>
</evidence>
<dbReference type="EMBL" id="ML121532">
    <property type="protein sequence ID" value="RPB27075.1"/>
    <property type="molecule type" value="Genomic_DNA"/>
</dbReference>
<keyword evidence="7 11" id="KW-0564">Palmitate</keyword>
<accession>A0A3N4MCE5</accession>
<comment type="function">
    <text evidence="11">Mediates the reversible addition of palmitate to target proteins, thereby regulating their membrane association and biological function.</text>
</comment>
<dbReference type="EC" id="2.3.1.225" evidence="11"/>
<protein>
    <recommendedName>
        <fullName evidence="11">Palmitoyltransferase PFA4</fullName>
        <ecNumber evidence="11">2.3.1.225</ecNumber>
    </recommendedName>
    <alternativeName>
        <fullName evidence="11">Protein S-acyltransferase</fullName>
        <shortName evidence="11">PAT</shortName>
    </alternativeName>
    <alternativeName>
        <fullName evidence="11">Protein fatty acyltransferase 4</fullName>
    </alternativeName>
</protein>
<dbReference type="PANTHER" id="PTHR12246">
    <property type="entry name" value="PALMITOYLTRANSFERASE ZDHHC16"/>
    <property type="match status" value="1"/>
</dbReference>
<feature type="transmembrane region" description="Helical" evidence="11 12">
    <location>
        <begin position="201"/>
        <end position="223"/>
    </location>
</feature>
<evidence type="ECO:0000256" key="13">
    <source>
        <dbReference type="SAM" id="MobiDB-lite"/>
    </source>
</evidence>
<evidence type="ECO:0000256" key="10">
    <source>
        <dbReference type="ARBA" id="ARBA00048048"/>
    </source>
</evidence>
<keyword evidence="6 11" id="KW-0472">Membrane</keyword>
<evidence type="ECO:0000256" key="8">
    <source>
        <dbReference type="ARBA" id="ARBA00023288"/>
    </source>
</evidence>
<feature type="domain" description="Palmitoyltransferase DHHC" evidence="14">
    <location>
        <begin position="117"/>
        <end position="241"/>
    </location>
</feature>
<keyword evidence="4 11" id="KW-0256">Endoplasmic reticulum</keyword>
<feature type="active site" description="S-palmitoyl cysteine intermediate" evidence="11">
    <location>
        <position position="147"/>
    </location>
</feature>
<comment type="catalytic activity">
    <reaction evidence="10 11 12">
        <text>L-cysteinyl-[protein] + hexadecanoyl-CoA = S-hexadecanoyl-L-cysteinyl-[protein] + CoA</text>
        <dbReference type="Rhea" id="RHEA:36683"/>
        <dbReference type="Rhea" id="RHEA-COMP:10131"/>
        <dbReference type="Rhea" id="RHEA-COMP:11032"/>
        <dbReference type="ChEBI" id="CHEBI:29950"/>
        <dbReference type="ChEBI" id="CHEBI:57287"/>
        <dbReference type="ChEBI" id="CHEBI:57379"/>
        <dbReference type="ChEBI" id="CHEBI:74151"/>
        <dbReference type="EC" id="2.3.1.225"/>
    </reaction>
</comment>
<dbReference type="Proteomes" id="UP000267821">
    <property type="component" value="Unassembled WGS sequence"/>
</dbReference>
<keyword evidence="3 11" id="KW-0812">Transmembrane</keyword>
<proteinExistence type="inferred from homology"/>
<evidence type="ECO:0000256" key="2">
    <source>
        <dbReference type="ARBA" id="ARBA00022679"/>
    </source>
</evidence>
<name>A0A3N4MCE5_9PEZI</name>
<evidence type="ECO:0000256" key="9">
    <source>
        <dbReference type="ARBA" id="ARBA00023315"/>
    </source>
</evidence>
<dbReference type="PROSITE" id="PS50216">
    <property type="entry name" value="DHHC"/>
    <property type="match status" value="1"/>
</dbReference>
<evidence type="ECO:0000259" key="14">
    <source>
        <dbReference type="Pfam" id="PF01529"/>
    </source>
</evidence>
<dbReference type="Pfam" id="PF01529">
    <property type="entry name" value="DHHC"/>
    <property type="match status" value="1"/>
</dbReference>
<gene>
    <name evidence="11" type="primary">PFA4</name>
    <name evidence="15" type="ORF">L211DRAFT_780165</name>
</gene>
<keyword evidence="16" id="KW-1185">Reference proteome</keyword>
<dbReference type="OrthoDB" id="331948at2759"/>
<evidence type="ECO:0000256" key="11">
    <source>
        <dbReference type="HAMAP-Rule" id="MF_03199"/>
    </source>
</evidence>
<keyword evidence="8 11" id="KW-0449">Lipoprotein</keyword>
<dbReference type="InterPro" id="IPR001594">
    <property type="entry name" value="Palmitoyltrfase_DHHC"/>
</dbReference>
<evidence type="ECO:0000256" key="7">
    <source>
        <dbReference type="ARBA" id="ARBA00023139"/>
    </source>
</evidence>
<sequence>MAITVTPLISRLLVVFVCILISSLAYPTQYVFLHPYNRLYAPWWTGWHTLWFNFCVLSIWISYARSVGTDPGGLPGGKDEVGLWVPDGADELGNGDKREEDVGRMKTGKFWGKGVGRWCKKCEAWKPPRCHHCRKCGRCVLRMDHHCPWTNNCVGYQNLPHFLRFLCYATYTTLYLEYHLVKICLELWDLPSSYSPQITTLTYLIITILVNTLTAFSLTLLTLRTLHSTAEGTTTIEEWEKARHASLVRRKVVKRVVFPWDIGIWENLIEAMGGGKWWVWWWVGAKTRKVWKKRTGKRGKNVSGSVRWEVNGFEDPSTPWPPHDPERQPAAFNSRALPSVKPVTALDDKEYVAAFRERQKEDLKRWGKNRREEEEDMYNENREDEVLGKKLEPKDRSGWDGTWRNEDGATLADFGVDEDAEGGMEADASRAYEAVAMREYPSAAPPDGYARVKDRGNEKGKANSNANAGWGTGYDDDDEEVSLAELMRRRRHAERTPDAFDTAASLNVFSG</sequence>
<feature type="region of interest" description="Disordered" evidence="13">
    <location>
        <begin position="442"/>
        <end position="477"/>
    </location>
</feature>
<evidence type="ECO:0000256" key="1">
    <source>
        <dbReference type="ARBA" id="ARBA00004141"/>
    </source>
</evidence>
<keyword evidence="2 11" id="KW-0808">Transferase</keyword>
<feature type="compositionally biased region" description="Basic and acidic residues" evidence="13">
    <location>
        <begin position="450"/>
        <end position="461"/>
    </location>
</feature>
<dbReference type="AlphaFoldDB" id="A0A3N4MCE5"/>
<evidence type="ECO:0000256" key="4">
    <source>
        <dbReference type="ARBA" id="ARBA00022824"/>
    </source>
</evidence>
<evidence type="ECO:0000256" key="12">
    <source>
        <dbReference type="RuleBase" id="RU079119"/>
    </source>
</evidence>
<evidence type="ECO:0000313" key="15">
    <source>
        <dbReference type="EMBL" id="RPB27075.1"/>
    </source>
</evidence>
<reference evidence="15 16" key="1">
    <citation type="journal article" date="2018" name="Nat. Ecol. Evol.">
        <title>Pezizomycetes genomes reveal the molecular basis of ectomycorrhizal truffle lifestyle.</title>
        <authorList>
            <person name="Murat C."/>
            <person name="Payen T."/>
            <person name="Noel B."/>
            <person name="Kuo A."/>
            <person name="Morin E."/>
            <person name="Chen J."/>
            <person name="Kohler A."/>
            <person name="Krizsan K."/>
            <person name="Balestrini R."/>
            <person name="Da Silva C."/>
            <person name="Montanini B."/>
            <person name="Hainaut M."/>
            <person name="Levati E."/>
            <person name="Barry K.W."/>
            <person name="Belfiori B."/>
            <person name="Cichocki N."/>
            <person name="Clum A."/>
            <person name="Dockter R.B."/>
            <person name="Fauchery L."/>
            <person name="Guy J."/>
            <person name="Iotti M."/>
            <person name="Le Tacon F."/>
            <person name="Lindquist E.A."/>
            <person name="Lipzen A."/>
            <person name="Malagnac F."/>
            <person name="Mello A."/>
            <person name="Molinier V."/>
            <person name="Miyauchi S."/>
            <person name="Poulain J."/>
            <person name="Riccioni C."/>
            <person name="Rubini A."/>
            <person name="Sitrit Y."/>
            <person name="Splivallo R."/>
            <person name="Traeger S."/>
            <person name="Wang M."/>
            <person name="Zifcakova L."/>
            <person name="Wipf D."/>
            <person name="Zambonelli A."/>
            <person name="Paolocci F."/>
            <person name="Nowrousian M."/>
            <person name="Ottonello S."/>
            <person name="Baldrian P."/>
            <person name="Spatafora J.W."/>
            <person name="Henrissat B."/>
            <person name="Nagy L.G."/>
            <person name="Aury J.M."/>
            <person name="Wincker P."/>
            <person name="Grigoriev I.V."/>
            <person name="Bonfante P."/>
            <person name="Martin F.M."/>
        </authorList>
    </citation>
    <scope>NUCLEOTIDE SEQUENCE [LARGE SCALE GENOMIC DNA]</scope>
    <source>
        <strain evidence="15 16">ATCC MYA-4762</strain>
    </source>
</reference>